<comment type="caution">
    <text evidence="1">The sequence shown here is derived from an EMBL/GenBank/DDBJ whole genome shotgun (WGS) entry which is preliminary data.</text>
</comment>
<sequence>MKKYRPVHEILASKDVLLAKSFLKELWYAIEEEYFSLSTNYKVYKQQLMHLRASAPVNWNLNWNGSQFYLSTIIENHSVLHVSIKSNGHVEYLFS</sequence>
<accession>A0A5C6W7Z8</accession>
<name>A0A5C6W7Z8_9BACI</name>
<organism evidence="1 2">
    <name type="scientific">Metabacillus litoralis</name>
    <dbReference type="NCBI Taxonomy" id="152268"/>
    <lineage>
        <taxon>Bacteria</taxon>
        <taxon>Bacillati</taxon>
        <taxon>Bacillota</taxon>
        <taxon>Bacilli</taxon>
        <taxon>Bacillales</taxon>
        <taxon>Bacillaceae</taxon>
        <taxon>Metabacillus</taxon>
    </lineage>
</organism>
<dbReference type="OrthoDB" id="2878197at2"/>
<keyword evidence="2" id="KW-1185">Reference proteome</keyword>
<reference evidence="1 2" key="1">
    <citation type="journal article" date="2005" name="Int. J. Syst. Evol. Microbiol.">
        <title>Bacillus litoralis sp. nov., isolated from a tidal flat of the Yellow Sea in Korea.</title>
        <authorList>
            <person name="Yoon J.H."/>
            <person name="Oh T.K."/>
        </authorList>
    </citation>
    <scope>NUCLEOTIDE SEQUENCE [LARGE SCALE GENOMIC DNA]</scope>
    <source>
        <strain evidence="1 2">SW-211</strain>
    </source>
</reference>
<evidence type="ECO:0000313" key="1">
    <source>
        <dbReference type="EMBL" id="TXC93075.1"/>
    </source>
</evidence>
<gene>
    <name evidence="1" type="ORF">FS935_02460</name>
</gene>
<evidence type="ECO:0000313" key="2">
    <source>
        <dbReference type="Proteomes" id="UP000321363"/>
    </source>
</evidence>
<dbReference type="RefSeq" id="WP_146945936.1">
    <property type="nucleotide sequence ID" value="NZ_VOQF01000001.1"/>
</dbReference>
<dbReference type="AlphaFoldDB" id="A0A5C6W7Z8"/>
<dbReference type="Proteomes" id="UP000321363">
    <property type="component" value="Unassembled WGS sequence"/>
</dbReference>
<proteinExistence type="predicted"/>
<protein>
    <submittedName>
        <fullName evidence="1">Uncharacterized protein</fullName>
    </submittedName>
</protein>
<dbReference type="EMBL" id="VOQF01000001">
    <property type="protein sequence ID" value="TXC93075.1"/>
    <property type="molecule type" value="Genomic_DNA"/>
</dbReference>